<evidence type="ECO:0000256" key="1">
    <source>
        <dbReference type="SAM" id="Phobius"/>
    </source>
</evidence>
<keyword evidence="1" id="KW-0472">Membrane</keyword>
<dbReference type="EMBL" id="JACJTM010000001">
    <property type="protein sequence ID" value="MBD2683825.1"/>
    <property type="molecule type" value="Genomic_DNA"/>
</dbReference>
<sequence>MPAPQQLIVLLFMAVPDLLVICYMPVNTTVNYQLPITNYQLPITNYQLPITNYQLPITNYQLPKRFVLGRM</sequence>
<accession>A0ABR8IM82</accession>
<evidence type="ECO:0000313" key="3">
    <source>
        <dbReference type="Proteomes" id="UP000660270"/>
    </source>
</evidence>
<name>A0ABR8IM82_APHFL</name>
<protein>
    <submittedName>
        <fullName evidence="2">Uncharacterized protein</fullName>
    </submittedName>
</protein>
<comment type="caution">
    <text evidence="2">The sequence shown here is derived from an EMBL/GenBank/DDBJ whole genome shotgun (WGS) entry which is preliminary data.</text>
</comment>
<reference evidence="2 3" key="1">
    <citation type="journal article" date="2020" name="ISME J.">
        <title>Comparative genomics reveals insights into cyanobacterial evolution and habitat adaptation.</title>
        <authorList>
            <person name="Chen M.Y."/>
            <person name="Teng W.K."/>
            <person name="Zhao L."/>
            <person name="Hu C.X."/>
            <person name="Zhou Y.K."/>
            <person name="Han B.P."/>
            <person name="Song L.R."/>
            <person name="Shu W.S."/>
        </authorList>
    </citation>
    <scope>NUCLEOTIDE SEQUENCE [LARGE SCALE GENOMIC DNA]</scope>
    <source>
        <strain evidence="2 3">FACHB-1249</strain>
    </source>
</reference>
<evidence type="ECO:0000313" key="2">
    <source>
        <dbReference type="EMBL" id="MBD2683825.1"/>
    </source>
</evidence>
<keyword evidence="1" id="KW-1133">Transmembrane helix</keyword>
<organism evidence="2 3">
    <name type="scientific">Aphanizomenon flos-aquae FACHB-1249</name>
    <dbReference type="NCBI Taxonomy" id="2692889"/>
    <lineage>
        <taxon>Bacteria</taxon>
        <taxon>Bacillati</taxon>
        <taxon>Cyanobacteriota</taxon>
        <taxon>Cyanophyceae</taxon>
        <taxon>Nostocales</taxon>
        <taxon>Aphanizomenonaceae</taxon>
        <taxon>Aphanizomenon</taxon>
    </lineage>
</organism>
<keyword evidence="3" id="KW-1185">Reference proteome</keyword>
<feature type="transmembrane region" description="Helical" evidence="1">
    <location>
        <begin position="7"/>
        <end position="26"/>
    </location>
</feature>
<proteinExistence type="predicted"/>
<dbReference type="Proteomes" id="UP000660270">
    <property type="component" value="Unassembled WGS sequence"/>
</dbReference>
<dbReference type="RefSeq" id="WP_190589075.1">
    <property type="nucleotide sequence ID" value="NZ_JACJTM010000001.1"/>
</dbReference>
<gene>
    <name evidence="2" type="ORF">H6G43_00885</name>
</gene>
<keyword evidence="1" id="KW-0812">Transmembrane</keyword>